<evidence type="ECO:0000256" key="8">
    <source>
        <dbReference type="ARBA" id="ARBA00023014"/>
    </source>
</evidence>
<feature type="domain" description="Radical SAM core" evidence="12">
    <location>
        <begin position="184"/>
        <end position="429"/>
    </location>
</feature>
<dbReference type="SFLD" id="SFLDS00029">
    <property type="entry name" value="Radical_SAM"/>
    <property type="match status" value="1"/>
</dbReference>
<dbReference type="HAMAP" id="MF_01611">
    <property type="entry name" value="FO_synth_sub1"/>
    <property type="match status" value="1"/>
</dbReference>
<feature type="compositionally biased region" description="Low complexity" evidence="11">
    <location>
        <begin position="439"/>
        <end position="451"/>
    </location>
</feature>
<evidence type="ECO:0000256" key="10">
    <source>
        <dbReference type="ARBA" id="ARBA00048974"/>
    </source>
</evidence>
<feature type="compositionally biased region" description="Pro residues" evidence="11">
    <location>
        <begin position="627"/>
        <end position="644"/>
    </location>
</feature>
<dbReference type="NCBIfam" id="TIGR03550">
    <property type="entry name" value="F420_cofG"/>
    <property type="match status" value="1"/>
</dbReference>
<dbReference type="InterPro" id="IPR034405">
    <property type="entry name" value="F420"/>
</dbReference>
<dbReference type="SFLD" id="SFLDG01064">
    <property type="entry name" value="F420__menaquinone_cofactor_bio"/>
    <property type="match status" value="1"/>
</dbReference>
<dbReference type="InterPro" id="IPR058240">
    <property type="entry name" value="rSAM_sf"/>
</dbReference>
<keyword evidence="8" id="KW-0411">Iron-sulfur</keyword>
<dbReference type="Pfam" id="PF04055">
    <property type="entry name" value="Radical_SAM"/>
    <property type="match status" value="1"/>
</dbReference>
<comment type="cofactor">
    <cofactor evidence="1">
        <name>[4Fe-4S] cluster</name>
        <dbReference type="ChEBI" id="CHEBI:49883"/>
    </cofactor>
</comment>
<evidence type="ECO:0000256" key="4">
    <source>
        <dbReference type="ARBA" id="ARBA00022485"/>
    </source>
</evidence>
<gene>
    <name evidence="13" type="ORF">Agub_g15841</name>
</gene>
<evidence type="ECO:0000313" key="14">
    <source>
        <dbReference type="Proteomes" id="UP001054857"/>
    </source>
</evidence>
<organism evidence="13 14">
    <name type="scientific">Astrephomene gubernaculifera</name>
    <dbReference type="NCBI Taxonomy" id="47775"/>
    <lineage>
        <taxon>Eukaryota</taxon>
        <taxon>Viridiplantae</taxon>
        <taxon>Chlorophyta</taxon>
        <taxon>core chlorophytes</taxon>
        <taxon>Chlorophyceae</taxon>
        <taxon>CS clade</taxon>
        <taxon>Chlamydomonadales</taxon>
        <taxon>Astrephomenaceae</taxon>
        <taxon>Astrephomene</taxon>
    </lineage>
</organism>
<feature type="compositionally biased region" description="Pro residues" evidence="11">
    <location>
        <begin position="117"/>
        <end position="146"/>
    </location>
</feature>
<dbReference type="CDD" id="cd01335">
    <property type="entry name" value="Radical_SAM"/>
    <property type="match status" value="1"/>
</dbReference>
<dbReference type="GO" id="GO:0046872">
    <property type="term" value="F:metal ion binding"/>
    <property type="evidence" value="ECO:0007669"/>
    <property type="project" value="UniProtKB-KW"/>
</dbReference>
<comment type="caution">
    <text evidence="13">The sequence shown here is derived from an EMBL/GenBank/DDBJ whole genome shotgun (WGS) entry which is preliminary data.</text>
</comment>
<evidence type="ECO:0000256" key="11">
    <source>
        <dbReference type="SAM" id="MobiDB-lite"/>
    </source>
</evidence>
<dbReference type="EMBL" id="BMAR01000092">
    <property type="protein sequence ID" value="GFR53125.1"/>
    <property type="molecule type" value="Genomic_DNA"/>
</dbReference>
<evidence type="ECO:0000256" key="3">
    <source>
        <dbReference type="ARBA" id="ARBA00012126"/>
    </source>
</evidence>
<dbReference type="AlphaFoldDB" id="A0AAD3E3Q6"/>
<dbReference type="Gene3D" id="3.20.20.70">
    <property type="entry name" value="Aldolase class I"/>
    <property type="match status" value="1"/>
</dbReference>
<dbReference type="GO" id="GO:0051539">
    <property type="term" value="F:4 iron, 4 sulfur cluster binding"/>
    <property type="evidence" value="ECO:0007669"/>
    <property type="project" value="UniProtKB-KW"/>
</dbReference>
<dbReference type="InterPro" id="IPR006638">
    <property type="entry name" value="Elp3/MiaA/NifB-like_rSAM"/>
</dbReference>
<feature type="non-terminal residue" evidence="13">
    <location>
        <position position="673"/>
    </location>
</feature>
<keyword evidence="4" id="KW-0004">4Fe-4S</keyword>
<keyword evidence="6" id="KW-0479">Metal-binding</keyword>
<dbReference type="SFLD" id="SFLDF00294">
    <property type="entry name" value="7_8-didemethyl-8-hydroxy-5-dea"/>
    <property type="match status" value="1"/>
</dbReference>
<accession>A0AAD3E3Q6</accession>
<keyword evidence="9" id="KW-0456">Lyase</keyword>
<feature type="compositionally biased region" description="Gly residues" evidence="11">
    <location>
        <begin position="553"/>
        <end position="564"/>
    </location>
</feature>
<keyword evidence="7" id="KW-0408">Iron</keyword>
<dbReference type="PROSITE" id="PS51918">
    <property type="entry name" value="RADICAL_SAM"/>
    <property type="match status" value="1"/>
</dbReference>
<dbReference type="Proteomes" id="UP001054857">
    <property type="component" value="Unassembled WGS sequence"/>
</dbReference>
<evidence type="ECO:0000256" key="5">
    <source>
        <dbReference type="ARBA" id="ARBA00022691"/>
    </source>
</evidence>
<evidence type="ECO:0000256" key="2">
    <source>
        <dbReference type="ARBA" id="ARBA00004712"/>
    </source>
</evidence>
<keyword evidence="14" id="KW-1185">Reference proteome</keyword>
<reference evidence="13 14" key="1">
    <citation type="journal article" date="2021" name="Sci. Rep.">
        <title>Genome sequencing of the multicellular alga Astrephomene provides insights into convergent evolution of germ-soma differentiation.</title>
        <authorList>
            <person name="Yamashita S."/>
            <person name="Yamamoto K."/>
            <person name="Matsuzaki R."/>
            <person name="Suzuki S."/>
            <person name="Yamaguchi H."/>
            <person name="Hirooka S."/>
            <person name="Minakuchi Y."/>
            <person name="Miyagishima S."/>
            <person name="Kawachi M."/>
            <person name="Toyoda A."/>
            <person name="Nozaki H."/>
        </authorList>
    </citation>
    <scope>NUCLEOTIDE SEQUENCE [LARGE SCALE GENOMIC DNA]</scope>
    <source>
        <strain evidence="13 14">NIES-4017</strain>
    </source>
</reference>
<comment type="catalytic activity">
    <reaction evidence="10">
        <text>5-amino-5-(4-hydroxybenzyl)-6-(D-ribitylimino)-5,6-dihydrouracil + S-adenosyl-L-methionine = 7,8-didemethyl-8-hydroxy-5-deazariboflavin + 5'-deoxyadenosine + L-methionine + NH4(+) + H(+)</text>
        <dbReference type="Rhea" id="RHEA:55204"/>
        <dbReference type="ChEBI" id="CHEBI:15378"/>
        <dbReference type="ChEBI" id="CHEBI:17319"/>
        <dbReference type="ChEBI" id="CHEBI:28938"/>
        <dbReference type="ChEBI" id="CHEBI:57844"/>
        <dbReference type="ChEBI" id="CHEBI:59789"/>
        <dbReference type="ChEBI" id="CHEBI:59904"/>
        <dbReference type="ChEBI" id="CHEBI:85936"/>
        <dbReference type="EC" id="4.3.1.32"/>
    </reaction>
</comment>
<keyword evidence="5" id="KW-0949">S-adenosyl-L-methionine</keyword>
<dbReference type="EC" id="4.3.1.32" evidence="3"/>
<dbReference type="SMART" id="SM00729">
    <property type="entry name" value="Elp3"/>
    <property type="match status" value="1"/>
</dbReference>
<feature type="region of interest" description="Disordered" evidence="11">
    <location>
        <begin position="544"/>
        <end position="644"/>
    </location>
</feature>
<evidence type="ECO:0000259" key="12">
    <source>
        <dbReference type="PROSITE" id="PS51918"/>
    </source>
</evidence>
<feature type="compositionally biased region" description="Polar residues" evidence="11">
    <location>
        <begin position="428"/>
        <end position="438"/>
    </location>
</feature>
<evidence type="ECO:0000256" key="1">
    <source>
        <dbReference type="ARBA" id="ARBA00001966"/>
    </source>
</evidence>
<feature type="compositionally biased region" description="Low complexity" evidence="11">
    <location>
        <begin position="104"/>
        <end position="116"/>
    </location>
</feature>
<feature type="compositionally biased region" description="Low complexity" evidence="11">
    <location>
        <begin position="596"/>
        <end position="626"/>
    </location>
</feature>
<dbReference type="GO" id="GO:0044689">
    <property type="term" value="F:7,8-didemethyl-8-hydroxy-5-deazariboflavin synthase activity"/>
    <property type="evidence" value="ECO:0007669"/>
    <property type="project" value="UniProtKB-EC"/>
</dbReference>
<evidence type="ECO:0000256" key="6">
    <source>
        <dbReference type="ARBA" id="ARBA00022723"/>
    </source>
</evidence>
<evidence type="ECO:0000313" key="13">
    <source>
        <dbReference type="EMBL" id="GFR53125.1"/>
    </source>
</evidence>
<dbReference type="NCBIfam" id="NF004884">
    <property type="entry name" value="PRK06245.1"/>
    <property type="match status" value="1"/>
</dbReference>
<dbReference type="InterPro" id="IPR013785">
    <property type="entry name" value="Aldolase_TIM"/>
</dbReference>
<dbReference type="SUPFAM" id="SSF102114">
    <property type="entry name" value="Radical SAM enzymes"/>
    <property type="match status" value="1"/>
</dbReference>
<feature type="region of interest" description="Disordered" evidence="11">
    <location>
        <begin position="426"/>
        <end position="486"/>
    </location>
</feature>
<dbReference type="PANTHER" id="PTHR43076:SF15">
    <property type="entry name" value="7,8-DIDEMETHYL-8-HYDROXY-5-DEAZARIBOFLAVIN SYNTHASE"/>
    <property type="match status" value="1"/>
</dbReference>
<sequence>MLSAIHFQEPKPTMKTVHQHRPQRAPASGSQLQPASPPLYPYKALPTTHITQLHSRGTRKTSYHLPHASPHNSANTNTAPPSIHQPACNGPTASPTTPQPPTPAETSTSQQPTTAASPPPPSPPALHPSPVPSAPHPDPSDSPTPLPDMAEVLQRYGWMLEAPLEQLMARAAAVRDQGRHAGVVSFSPKVFLPLTRLCRDSCGYCTFAQPPRPGRRAYMTLQEVVQVASQGAAAGCSEALLTLGERPEERWGQAAEELRAAGYGSTLEYVEAAAEAVLRETGLLPHINAGVMDEQQIRRLKRVSASQGLMLESTSLALLQPGGPHHRCPDKHPHLRLASIEAAGRARVPFTSGILVGIGDTRADRLHALACLRALHRRYGHIQELIIQNFRAKPATRMAAHPEPPLRELLWAVAAARIMFGRHMNIQAPPNLTPDRQVSSPSSPQQQQQQQAAESRSGRGSGGDNGSTVSGEEDEATPGDSDNGDMRELQAGWRALLDAGVNDWGGISPLTADFVNPERPWPHLAPLAAASAAAGKLLLPRLPVYPPYLGLRGDAGGSSGGGTARGEEEEQEHAGGEQEMQPHQQPSSLLAEREQQPQQPQQQRPGTAVGSAPDGSGVSSGVSPSPSSSPPPLPPPPPAVPPLLSPWLDWCGGAGSAGAAVLRAADSQGFLRA</sequence>
<comment type="pathway">
    <text evidence="2">Cofactor biosynthesis; coenzyme F0 biosynthesis.</text>
</comment>
<dbReference type="InterPro" id="IPR019939">
    <property type="entry name" value="CofG_family"/>
</dbReference>
<proteinExistence type="inferred from homology"/>
<dbReference type="GO" id="GO:0016765">
    <property type="term" value="F:transferase activity, transferring alkyl or aryl (other than methyl) groups"/>
    <property type="evidence" value="ECO:0007669"/>
    <property type="project" value="InterPro"/>
</dbReference>
<evidence type="ECO:0000256" key="9">
    <source>
        <dbReference type="ARBA" id="ARBA00023239"/>
    </source>
</evidence>
<dbReference type="PANTHER" id="PTHR43076">
    <property type="entry name" value="FO SYNTHASE (COFH)"/>
    <property type="match status" value="1"/>
</dbReference>
<evidence type="ECO:0000256" key="7">
    <source>
        <dbReference type="ARBA" id="ARBA00023004"/>
    </source>
</evidence>
<feature type="region of interest" description="Disordered" evidence="11">
    <location>
        <begin position="1"/>
        <end position="148"/>
    </location>
</feature>
<dbReference type="SFLD" id="SFLDG01388">
    <property type="entry name" value="7_8-didemethyl-8-hydroxy-5-dea"/>
    <property type="match status" value="1"/>
</dbReference>
<feature type="compositionally biased region" description="Polar residues" evidence="11">
    <location>
        <begin position="70"/>
        <end position="80"/>
    </location>
</feature>
<name>A0AAD3E3Q6_9CHLO</name>
<dbReference type="InterPro" id="IPR007197">
    <property type="entry name" value="rSAM"/>
</dbReference>
<protein>
    <recommendedName>
        <fullName evidence="3">7,8-didemethyl-8-hydroxy-5-deazariboflavin synthase</fullName>
        <ecNumber evidence="3">4.3.1.32</ecNumber>
    </recommendedName>
</protein>